<gene>
    <name evidence="3" type="ORF">SAMN04489746_0196</name>
</gene>
<proteinExistence type="predicted"/>
<dbReference type="Proteomes" id="UP000183687">
    <property type="component" value="Unassembled WGS sequence"/>
</dbReference>
<sequence length="393" mass="43981">MTSCSSVLPSAEYSEHPEHPRRSEHLACPDRAEQPAQPEQPLVSLIVPAYNAQEFLEDCLSSLCAQTLHNIEIICIDNNSTDATGQLLEKAAAQDRRIVVLHQQHRGPGQTRNAGLAAARGQILMFCDADDMLKPQSCEQVYKQFANTKCSVVVFGFEVFPARALHPSMAGQLHPRDAIIAQSKHGVEQLLFEEKARPFGARIALRASFAREHNIHFHPELTLGDDQYFCFAVYPRSTKTVLMSDQLYLYRMNDHSITHTIGSDVDARLNKLSKHLACEHAIIQDWTAAGFLGICDEKLIEWCLDLLLLDVSKLPVCAQTSFWSQWRAEVLDAFSLQDLLSSHKLFHAAKACLVDIASDAGMVSKCHLTMFYLRKRGVVSSMKRVVWGLTHTS</sequence>
<keyword evidence="3" id="KW-0808">Transferase</keyword>
<feature type="region of interest" description="Disordered" evidence="1">
    <location>
        <begin position="1"/>
        <end position="39"/>
    </location>
</feature>
<protein>
    <submittedName>
        <fullName evidence="3">Glycosyl transferase family 2</fullName>
    </submittedName>
</protein>
<dbReference type="InterPro" id="IPR029044">
    <property type="entry name" value="Nucleotide-diphossugar_trans"/>
</dbReference>
<accession>A0AB38A4S0</accession>
<evidence type="ECO:0000313" key="3">
    <source>
        <dbReference type="EMBL" id="SEB43080.1"/>
    </source>
</evidence>
<feature type="compositionally biased region" description="Basic and acidic residues" evidence="1">
    <location>
        <begin position="13"/>
        <end position="33"/>
    </location>
</feature>
<organism evidence="3 4">
    <name type="scientific">Atopobium minutum</name>
    <dbReference type="NCBI Taxonomy" id="1381"/>
    <lineage>
        <taxon>Bacteria</taxon>
        <taxon>Bacillati</taxon>
        <taxon>Actinomycetota</taxon>
        <taxon>Coriobacteriia</taxon>
        <taxon>Coriobacteriales</taxon>
        <taxon>Atopobiaceae</taxon>
        <taxon>Atopobium</taxon>
    </lineage>
</organism>
<evidence type="ECO:0000259" key="2">
    <source>
        <dbReference type="Pfam" id="PF00535"/>
    </source>
</evidence>
<dbReference type="CDD" id="cd00761">
    <property type="entry name" value="Glyco_tranf_GTA_type"/>
    <property type="match status" value="1"/>
</dbReference>
<evidence type="ECO:0000313" key="4">
    <source>
        <dbReference type="Proteomes" id="UP000183687"/>
    </source>
</evidence>
<dbReference type="Gene3D" id="3.90.550.10">
    <property type="entry name" value="Spore Coat Polysaccharide Biosynthesis Protein SpsA, Chain A"/>
    <property type="match status" value="1"/>
</dbReference>
<dbReference type="EMBL" id="FNSH01000001">
    <property type="protein sequence ID" value="SEB43080.1"/>
    <property type="molecule type" value="Genomic_DNA"/>
</dbReference>
<dbReference type="PANTHER" id="PTHR22916">
    <property type="entry name" value="GLYCOSYLTRANSFERASE"/>
    <property type="match status" value="1"/>
</dbReference>
<reference evidence="3 4" key="1">
    <citation type="submission" date="2016-10" db="EMBL/GenBank/DDBJ databases">
        <authorList>
            <person name="Varghese N."/>
            <person name="Submissions S."/>
        </authorList>
    </citation>
    <scope>NUCLEOTIDE SEQUENCE [LARGE SCALE GENOMIC DNA]</scope>
    <source>
        <strain evidence="3 4">DSM 20586</strain>
    </source>
</reference>
<dbReference type="GO" id="GO:0016758">
    <property type="term" value="F:hexosyltransferase activity"/>
    <property type="evidence" value="ECO:0007669"/>
    <property type="project" value="UniProtKB-ARBA"/>
</dbReference>
<name>A0AB38A4S0_9ACTN</name>
<evidence type="ECO:0000256" key="1">
    <source>
        <dbReference type="SAM" id="MobiDB-lite"/>
    </source>
</evidence>
<dbReference type="Pfam" id="PF00535">
    <property type="entry name" value="Glycos_transf_2"/>
    <property type="match status" value="1"/>
</dbReference>
<dbReference type="InterPro" id="IPR001173">
    <property type="entry name" value="Glyco_trans_2-like"/>
</dbReference>
<feature type="domain" description="Glycosyltransferase 2-like" evidence="2">
    <location>
        <begin position="44"/>
        <end position="161"/>
    </location>
</feature>
<dbReference type="AlphaFoldDB" id="A0AB38A4S0"/>
<dbReference type="RefSeq" id="WP_002563571.1">
    <property type="nucleotide sequence ID" value="NZ_CALJSN010000005.1"/>
</dbReference>
<dbReference type="SUPFAM" id="SSF53448">
    <property type="entry name" value="Nucleotide-diphospho-sugar transferases"/>
    <property type="match status" value="1"/>
</dbReference>
<comment type="caution">
    <text evidence="3">The sequence shown here is derived from an EMBL/GenBank/DDBJ whole genome shotgun (WGS) entry which is preliminary data.</text>
</comment>
<dbReference type="PANTHER" id="PTHR22916:SF3">
    <property type="entry name" value="UDP-GLCNAC:BETAGAL BETA-1,3-N-ACETYLGLUCOSAMINYLTRANSFERASE-LIKE PROTEIN 1"/>
    <property type="match status" value="1"/>
</dbReference>